<organism evidence="4 5">
    <name type="scientific">Elysia marginata</name>
    <dbReference type="NCBI Taxonomy" id="1093978"/>
    <lineage>
        <taxon>Eukaryota</taxon>
        <taxon>Metazoa</taxon>
        <taxon>Spiralia</taxon>
        <taxon>Lophotrochozoa</taxon>
        <taxon>Mollusca</taxon>
        <taxon>Gastropoda</taxon>
        <taxon>Heterobranchia</taxon>
        <taxon>Euthyneura</taxon>
        <taxon>Panpulmonata</taxon>
        <taxon>Sacoglossa</taxon>
        <taxon>Placobranchoidea</taxon>
        <taxon>Plakobranchidae</taxon>
        <taxon>Elysia</taxon>
    </lineage>
</organism>
<keyword evidence="1" id="KW-0479">Metal-binding</keyword>
<dbReference type="InterPro" id="IPR013087">
    <property type="entry name" value="Znf_C2H2_type"/>
</dbReference>
<sequence>MAFRRKSARPVNKLRHQVLEDNDGDDNDNDGDDDEEEEKDVKRRAIVIGKDDTSVISSFQAVTTLSNLLSTPALKAARKSPPLETTTQLHAGIHCNKKTIGLDTASSAPLSLVNSAVRSLDVSQHGPQKMIGRETVVRPASRLMPRPFLALPSDIYRDFENLKSATQLDTTELMRKLLQDYTRLTEASGPQQSSEPVCGDSNGLTTSSLVISSSPLRPDLTFHRGAADSVLDLSATAAGDDVQGCRQLSFTDDQIAMRRYAVGDKVSPGDGGVNAVSNREDIVGECSEEDVAPLDLSLPSKQRDDVPELGAPFAPVLSADGTRIFNHHLSDYQRHQVHSQQLFTTQDSAHALSTGSDQSLHVHLNQNKSTDISLSSNSSRSSFLSTSVNSLSNGPAQSYVIDLEPARSPTLTTSINQPSPHQQRVKTVSQHTRDADYFYSSFTRSKLFPSFLMRKIPENSCVLPVSQAQSDLLNNPNVPQHQVVSVLDTPSHVLGATKSHTVLDNMLSREIQDTSRQKKTATLPTYSEAISSIGQSKYPHVHEEKYNASKTDDVENHSTGTQFVAPEQVNFLHSDQHIDVSFVPYSSLTQAASSSPVAPVTPKSEHSQQNALLQKILEHQQQLFTESQKRLTGPFDLNSNQSSLGHEVESTLLAPKNELPMVKSLHAVSSKNPTDILRSENIYHAAHACQDVTLTRREDEIVTTSVPNVINPTQLSVTNLFMDSKAVVMAAVSDSERTSESSKKDPETPGAPFTSVPTAYLMTQTGASGEGLNNLLAIPIINGGHLPSVLTGLQPFAFTPNSLVTQNIGNDLHLPEPITSKQTNQEPNDQLPQLISPDKIHQPRSIESSMHKDDHEIPLPKPDHQNVLHLKNTFHQEANMLPTSYQQDPTAPESIDQSSETKPKPGRPRGRGARSGGMGAVGKEMKLLTENNLFPGVYTSILKLPWSRRSRNKAKAKTVSQMRKEAQAIALAREKTRTYQMQKPEDVFPPTRGKPDLNSGITNGHLSLTDNSEEYAGVSHHELDQKTVNKVHKNTAIGETDSAKQQYLDTIKLESSQDGMIQFPRLDEVLRQSYAMQQILQRSKGIDTEHEDNPTKTSLFKEVSGLSGIKSQLFQNTVILPPADLSASQFQRALETSPLFPLNVTSTEAKEVLISPPEDVGNQHASAASSIQSMLPVSPFASSQFALDNSFKACGQSSDVLLKFGQDRPTSEIIAADTHSKERERPSKSAALTATNVDVMDFATPGEIMESVDSAQASVSNTPAVTEGAYTTLSSAGYDHGLSRIAGSNRTNHDQPEMTLEKKINLLTQQIGLEMSQSFEGTNKPPQNDKRNLMVDQMAIKKESMDTARHTNFSKSADVPHNRNGQTAASTIKGILNQPRCDARLLNNGVFGRIGLGLATSNETIGKTNTTCDKASSASINCVSETMTLTKVSSSNQQPSLLSSTSKTLPVSTPRRKKVSRLLKSDENFMYATFKIKPKGGLTPRKPRRKRKATENIRGRGVEIGAKKNLQTSLASTEEDTAADQSPASTMLWKFHEQYATPGPESQSEFQFTQMETKFREKSVIPSANCSECDDPLLKSKTSVLTTDSKYDLSCIVDGTQTVQRIADSSADSLQCDTMTVGCMTCGQTFRKFYSDPRGSCDSCLSVAPSVISSSKLFSLTDHPLQSQVASTPSSLFSSSSSSSSSSLQLSRSFAGVTTLSFTKPQLDLPMASSPVIVPISSSPVSCLFSMPSLPPSETVVDQSPMNPAQNLVSCNGNFTGSGTAFPSPSPNAMSLLAENSKHTKQDDPACASEASNSPNILTAVIKSPVVSTLASPSPSVSYLPRTQPCISSTSPTDHVTSKCTLGHGSENPINNVKVSGNNLYCSLCRMKFAKICDYLSHVRQFHDKEKKDTGPGILYSFVPSKYNITESRFSSATSSPKRPSRASKTKKSLAHKTLTCPVEDCPHFFREQREMGVHLRKKHPDLHLCPRRDSPYTSRERADLQNHASSTHDRSHGNGDSYRTVGQRDTEASSTIDEVSSEQAGVKDARSDDACSVRFSQDCVASKTHVNSVLGVNGLNSDSFGAVDEMSEHKTLSSASSSVEQDVSTSCSSDLIDDAKNLTKSIDNHVSSANQSVNEKPLQCDFCDYRCRQKNALSWHMRKHPEAGGQYRKYSVTSE</sequence>
<feature type="compositionally biased region" description="Acidic residues" evidence="2">
    <location>
        <begin position="20"/>
        <end position="38"/>
    </location>
</feature>
<feature type="compositionally biased region" description="Basic and acidic residues" evidence="2">
    <location>
        <begin position="1966"/>
        <end position="1998"/>
    </location>
</feature>
<evidence type="ECO:0000313" key="5">
    <source>
        <dbReference type="Proteomes" id="UP000762676"/>
    </source>
</evidence>
<feature type="region of interest" description="Disordered" evidence="2">
    <location>
        <begin position="809"/>
        <end position="837"/>
    </location>
</feature>
<evidence type="ECO:0000256" key="1">
    <source>
        <dbReference type="PROSITE-ProRule" id="PRU00042"/>
    </source>
</evidence>
<protein>
    <submittedName>
        <fullName evidence="4">Zinc finger protein 692</fullName>
    </submittedName>
</protein>
<feature type="compositionally biased region" description="Polar residues" evidence="2">
    <location>
        <begin position="819"/>
        <end position="833"/>
    </location>
</feature>
<proteinExistence type="predicted"/>
<reference evidence="4 5" key="1">
    <citation type="journal article" date="2021" name="Elife">
        <title>Chloroplast acquisition without the gene transfer in kleptoplastic sea slugs, Plakobranchus ocellatus.</title>
        <authorList>
            <person name="Maeda T."/>
            <person name="Takahashi S."/>
            <person name="Yoshida T."/>
            <person name="Shimamura S."/>
            <person name="Takaki Y."/>
            <person name="Nagai Y."/>
            <person name="Toyoda A."/>
            <person name="Suzuki Y."/>
            <person name="Arimoto A."/>
            <person name="Ishii H."/>
            <person name="Satoh N."/>
            <person name="Nishiyama T."/>
            <person name="Hasebe M."/>
            <person name="Maruyama T."/>
            <person name="Minagawa J."/>
            <person name="Obokata J."/>
            <person name="Shigenobu S."/>
        </authorList>
    </citation>
    <scope>NUCLEOTIDE SEQUENCE [LARGE SCALE GENOMIC DNA]</scope>
</reference>
<dbReference type="Proteomes" id="UP000762676">
    <property type="component" value="Unassembled WGS sequence"/>
</dbReference>
<keyword evidence="1" id="KW-0862">Zinc</keyword>
<dbReference type="InterPro" id="IPR036236">
    <property type="entry name" value="Znf_C2H2_sf"/>
</dbReference>
<dbReference type="EMBL" id="BMAT01006586">
    <property type="protein sequence ID" value="GFS15407.1"/>
    <property type="molecule type" value="Genomic_DNA"/>
</dbReference>
<feature type="region of interest" description="Disordered" evidence="2">
    <location>
        <begin position="1913"/>
        <end position="1934"/>
    </location>
</feature>
<feature type="compositionally biased region" description="Basic residues" evidence="2">
    <location>
        <begin position="1"/>
        <end position="16"/>
    </location>
</feature>
<feature type="compositionally biased region" description="Low complexity" evidence="2">
    <location>
        <begin position="1434"/>
        <end position="1453"/>
    </location>
</feature>
<dbReference type="GO" id="GO:0008270">
    <property type="term" value="F:zinc ion binding"/>
    <property type="evidence" value="ECO:0007669"/>
    <property type="project" value="UniProtKB-KW"/>
</dbReference>
<keyword evidence="1" id="KW-0863">Zinc-finger</keyword>
<keyword evidence="5" id="KW-1185">Reference proteome</keyword>
<feature type="compositionally biased region" description="Polar residues" evidence="2">
    <location>
        <begin position="2013"/>
        <end position="2024"/>
    </location>
</feature>
<feature type="compositionally biased region" description="Polar residues" evidence="2">
    <location>
        <begin position="884"/>
        <end position="900"/>
    </location>
</feature>
<feature type="compositionally biased region" description="Basic and acidic residues" evidence="2">
    <location>
        <begin position="734"/>
        <end position="747"/>
    </location>
</feature>
<feature type="region of interest" description="Disordered" evidence="2">
    <location>
        <begin position="1434"/>
        <end position="1456"/>
    </location>
</feature>
<gene>
    <name evidence="4" type="ORF">ElyMa_003186500</name>
</gene>
<feature type="domain" description="C2H2-type" evidence="3">
    <location>
        <begin position="1864"/>
        <end position="1892"/>
    </location>
</feature>
<dbReference type="PROSITE" id="PS50157">
    <property type="entry name" value="ZINC_FINGER_C2H2_2"/>
    <property type="match status" value="1"/>
</dbReference>
<dbReference type="SMART" id="SM00355">
    <property type="entry name" value="ZnF_C2H2"/>
    <property type="match status" value="4"/>
</dbReference>
<feature type="compositionally biased region" description="Polar residues" evidence="2">
    <location>
        <begin position="1913"/>
        <end position="1922"/>
    </location>
</feature>
<feature type="region of interest" description="Disordered" evidence="2">
    <location>
        <begin position="1966"/>
        <end position="2028"/>
    </location>
</feature>
<comment type="caution">
    <text evidence="4">The sequence shown here is derived from an EMBL/GenBank/DDBJ whole genome shotgun (WGS) entry which is preliminary data.</text>
</comment>
<dbReference type="SUPFAM" id="SSF57667">
    <property type="entry name" value="beta-beta-alpha zinc fingers"/>
    <property type="match status" value="1"/>
</dbReference>
<feature type="region of interest" description="Disordered" evidence="2">
    <location>
        <begin position="1477"/>
        <end position="1503"/>
    </location>
</feature>
<feature type="region of interest" description="Disordered" evidence="2">
    <location>
        <begin position="732"/>
        <end position="756"/>
    </location>
</feature>
<feature type="compositionally biased region" description="Basic residues" evidence="2">
    <location>
        <begin position="1923"/>
        <end position="1934"/>
    </location>
</feature>
<accession>A0AAV4IY99</accession>
<evidence type="ECO:0000256" key="2">
    <source>
        <dbReference type="SAM" id="MobiDB-lite"/>
    </source>
</evidence>
<feature type="region of interest" description="Disordered" evidence="2">
    <location>
        <begin position="884"/>
        <end position="919"/>
    </location>
</feature>
<feature type="region of interest" description="Disordered" evidence="2">
    <location>
        <begin position="1"/>
        <end position="42"/>
    </location>
</feature>
<dbReference type="PROSITE" id="PS00028">
    <property type="entry name" value="ZINC_FINGER_C2H2_1"/>
    <property type="match status" value="3"/>
</dbReference>
<dbReference type="Gene3D" id="3.30.160.60">
    <property type="entry name" value="Classic Zinc Finger"/>
    <property type="match status" value="1"/>
</dbReference>
<evidence type="ECO:0000313" key="4">
    <source>
        <dbReference type="EMBL" id="GFS15407.1"/>
    </source>
</evidence>
<evidence type="ECO:0000259" key="3">
    <source>
        <dbReference type="PROSITE" id="PS50157"/>
    </source>
</evidence>
<name>A0AAV4IY99_9GAST</name>